<evidence type="ECO:0000256" key="4">
    <source>
        <dbReference type="PIRNR" id="PIRNR036492"/>
    </source>
</evidence>
<dbReference type="KEGG" id="cvc:BKX93_03160"/>
<dbReference type="Proteomes" id="UP000178776">
    <property type="component" value="Chromosome"/>
</dbReference>
<dbReference type="InterPro" id="IPR015590">
    <property type="entry name" value="Aldehyde_DH_dom"/>
</dbReference>
<evidence type="ECO:0000313" key="10">
    <source>
        <dbReference type="Proteomes" id="UP000178776"/>
    </source>
</evidence>
<organism evidence="9 10">
    <name type="scientific">Chromobacterium vaccinii</name>
    <dbReference type="NCBI Taxonomy" id="1108595"/>
    <lineage>
        <taxon>Bacteria</taxon>
        <taxon>Pseudomonadati</taxon>
        <taxon>Pseudomonadota</taxon>
        <taxon>Betaproteobacteria</taxon>
        <taxon>Neisseriales</taxon>
        <taxon>Chromobacteriaceae</taxon>
        <taxon>Chromobacterium</taxon>
    </lineage>
</organism>
<gene>
    <name evidence="9" type="ORF">BKX93_03160</name>
</gene>
<keyword evidence="2 4" id="KW-0560">Oxidoreductase</keyword>
<dbReference type="PROSITE" id="PS00687">
    <property type="entry name" value="ALDEHYDE_DEHYDR_GLU"/>
    <property type="match status" value="1"/>
</dbReference>
<dbReference type="InterPro" id="IPR012394">
    <property type="entry name" value="Aldehyde_DH_NAD(P)"/>
</dbReference>
<dbReference type="FunFam" id="3.40.605.10:FF:000004">
    <property type="entry name" value="Aldehyde dehydrogenase"/>
    <property type="match status" value="1"/>
</dbReference>
<dbReference type="GO" id="GO:0006081">
    <property type="term" value="P:aldehyde metabolic process"/>
    <property type="evidence" value="ECO:0007669"/>
    <property type="project" value="InterPro"/>
</dbReference>
<dbReference type="PIRSF" id="PIRSF036492">
    <property type="entry name" value="ALDH"/>
    <property type="match status" value="1"/>
</dbReference>
<dbReference type="InterPro" id="IPR029510">
    <property type="entry name" value="Ald_DH_CS_GLU"/>
</dbReference>
<evidence type="ECO:0000256" key="5">
    <source>
        <dbReference type="PIRSR" id="PIRSR036492-1"/>
    </source>
</evidence>
<sequence>MLSVREVRDGADVSKVSLPEEKALLEAFNRLTIQAQAERSPTLEMRCSWLKALERLIQENRQALVDAVNRDFGQRSSVETRLAELFPSLEGVRHARRHLKGWMKPRRRGVSFWFAPAGASVHPQPLGVVGVVVPWNYPLFLAFGPITAALAAGNRVMVKMSEYTPATGELLQRLARQYFGDDLLAVVNGGPELAQAFVRLPFDHLLFTGSTAVGRHVMRAAAENLTPVTLELGGKSPALVARGANLKRAAEAIVAGKMMNAGQTCVAPDYVLVNDKDCALLLDEVREAAKRAYPTLANNPDYSAIVNDRHYQRLRGWLEGAREAGARIDEINPAGEELAALRKLPLTLVQRCPEDCALMQEEIFGPILPVVAYDKFDEALAYVNARPRPLALYLFDDDPLRIDRVLQETISGGVSINDTLLHVVQEDLPFGGVGPSGMGHYHGREGFLTFSKLKPVFRQSRLSGVWLTRPPYGAAVEWLLKLMLR</sequence>
<dbReference type="Pfam" id="PF00171">
    <property type="entry name" value="Aldedh"/>
    <property type="match status" value="1"/>
</dbReference>
<evidence type="ECO:0000259" key="8">
    <source>
        <dbReference type="Pfam" id="PF00171"/>
    </source>
</evidence>
<dbReference type="GO" id="GO:0005737">
    <property type="term" value="C:cytoplasm"/>
    <property type="evidence" value="ECO:0007669"/>
    <property type="project" value="TreeGrafter"/>
</dbReference>
<dbReference type="STRING" id="1108595.BKX93_03160"/>
<dbReference type="InterPro" id="IPR016161">
    <property type="entry name" value="Ald_DH/histidinol_DH"/>
</dbReference>
<dbReference type="SUPFAM" id="SSF53720">
    <property type="entry name" value="ALDH-like"/>
    <property type="match status" value="1"/>
</dbReference>
<keyword evidence="3" id="KW-0520">NAD</keyword>
<dbReference type="InterPro" id="IPR016163">
    <property type="entry name" value="Ald_DH_C"/>
</dbReference>
<evidence type="ECO:0000313" key="9">
    <source>
        <dbReference type="EMBL" id="AOZ49097.1"/>
    </source>
</evidence>
<dbReference type="GO" id="GO:0004029">
    <property type="term" value="F:aldehyde dehydrogenase (NAD+) activity"/>
    <property type="evidence" value="ECO:0007669"/>
    <property type="project" value="TreeGrafter"/>
</dbReference>
<evidence type="ECO:0000256" key="2">
    <source>
        <dbReference type="ARBA" id="ARBA00023002"/>
    </source>
</evidence>
<feature type="domain" description="Aldehyde dehydrogenase" evidence="8">
    <location>
        <begin position="22"/>
        <end position="455"/>
    </location>
</feature>
<dbReference type="Gene3D" id="3.40.309.10">
    <property type="entry name" value="Aldehyde Dehydrogenase, Chain A, domain 2"/>
    <property type="match status" value="1"/>
</dbReference>
<evidence type="ECO:0000256" key="1">
    <source>
        <dbReference type="ARBA" id="ARBA00009986"/>
    </source>
</evidence>
<dbReference type="PANTHER" id="PTHR43570:SF20">
    <property type="entry name" value="ALDEHYDE DEHYDROGENASE ALDX-RELATED"/>
    <property type="match status" value="1"/>
</dbReference>
<protein>
    <recommendedName>
        <fullName evidence="4">Aldehyde dehydrogenase</fullName>
    </recommendedName>
</protein>
<dbReference type="Gene3D" id="3.40.605.10">
    <property type="entry name" value="Aldehyde Dehydrogenase, Chain A, domain 1"/>
    <property type="match status" value="1"/>
</dbReference>
<evidence type="ECO:0000256" key="6">
    <source>
        <dbReference type="PROSITE-ProRule" id="PRU10007"/>
    </source>
</evidence>
<comment type="similarity">
    <text evidence="1 4 7">Belongs to the aldehyde dehydrogenase family.</text>
</comment>
<feature type="active site" evidence="5">
    <location>
        <position position="265"/>
    </location>
</feature>
<dbReference type="PANTHER" id="PTHR43570">
    <property type="entry name" value="ALDEHYDE DEHYDROGENASE"/>
    <property type="match status" value="1"/>
</dbReference>
<proteinExistence type="inferred from homology"/>
<name>A0A1D9LCV5_9NEIS</name>
<dbReference type="EMBL" id="CP017707">
    <property type="protein sequence ID" value="AOZ49097.1"/>
    <property type="molecule type" value="Genomic_DNA"/>
</dbReference>
<dbReference type="CDD" id="cd07133">
    <property type="entry name" value="ALDH_CALDH_CalB"/>
    <property type="match status" value="1"/>
</dbReference>
<dbReference type="RefSeq" id="WP_046166762.1">
    <property type="nucleotide sequence ID" value="NZ_JZJJ01000007.1"/>
</dbReference>
<evidence type="ECO:0000256" key="7">
    <source>
        <dbReference type="RuleBase" id="RU003345"/>
    </source>
</evidence>
<feature type="active site" evidence="5 6">
    <location>
        <position position="231"/>
    </location>
</feature>
<reference evidence="9 10" key="1">
    <citation type="submission" date="2016-10" db="EMBL/GenBank/DDBJ databases">
        <title>Chromobacterium muskegensis sp. nov., an insecticidal bacterium isolated from Sphagnum bogs.</title>
        <authorList>
            <person name="Sparks M.E."/>
            <person name="Blackburn M.B."/>
            <person name="Gundersen-Rindal D.E."/>
            <person name="Mitchell A."/>
            <person name="Farrar R."/>
            <person name="Kuhar D."/>
        </authorList>
    </citation>
    <scope>NUCLEOTIDE SEQUENCE [LARGE SCALE GENOMIC DNA]</scope>
    <source>
        <strain evidence="9 10">21-1</strain>
    </source>
</reference>
<evidence type="ECO:0000256" key="3">
    <source>
        <dbReference type="ARBA" id="ARBA00023027"/>
    </source>
</evidence>
<dbReference type="InterPro" id="IPR016162">
    <property type="entry name" value="Ald_DH_N"/>
</dbReference>
<accession>A0A1D9LCV5</accession>
<dbReference type="AlphaFoldDB" id="A0A1D9LCV5"/>